<comment type="caution">
    <text evidence="1">The sequence shown here is derived from an EMBL/GenBank/DDBJ whole genome shotgun (WGS) entry which is preliminary data.</text>
</comment>
<accession>A0ACB9PI60</accession>
<keyword evidence="2" id="KW-1185">Reference proteome</keyword>
<organism evidence="1 2">
    <name type="scientific">Bauhinia variegata</name>
    <name type="common">Purple orchid tree</name>
    <name type="synonym">Phanera variegata</name>
    <dbReference type="NCBI Taxonomy" id="167791"/>
    <lineage>
        <taxon>Eukaryota</taxon>
        <taxon>Viridiplantae</taxon>
        <taxon>Streptophyta</taxon>
        <taxon>Embryophyta</taxon>
        <taxon>Tracheophyta</taxon>
        <taxon>Spermatophyta</taxon>
        <taxon>Magnoliopsida</taxon>
        <taxon>eudicotyledons</taxon>
        <taxon>Gunneridae</taxon>
        <taxon>Pentapetalae</taxon>
        <taxon>rosids</taxon>
        <taxon>fabids</taxon>
        <taxon>Fabales</taxon>
        <taxon>Fabaceae</taxon>
        <taxon>Cercidoideae</taxon>
        <taxon>Cercideae</taxon>
        <taxon>Bauhiniinae</taxon>
        <taxon>Bauhinia</taxon>
    </lineage>
</organism>
<proteinExistence type="predicted"/>
<reference evidence="1 2" key="1">
    <citation type="journal article" date="2022" name="DNA Res.">
        <title>Chromosomal-level genome assembly of the orchid tree Bauhinia variegata (Leguminosae; Cercidoideae) supports the allotetraploid origin hypothesis of Bauhinia.</title>
        <authorList>
            <person name="Zhong Y."/>
            <person name="Chen Y."/>
            <person name="Zheng D."/>
            <person name="Pang J."/>
            <person name="Liu Y."/>
            <person name="Luo S."/>
            <person name="Meng S."/>
            <person name="Qian L."/>
            <person name="Wei D."/>
            <person name="Dai S."/>
            <person name="Zhou R."/>
        </authorList>
    </citation>
    <scope>NUCLEOTIDE SEQUENCE [LARGE SCALE GENOMIC DNA]</scope>
    <source>
        <strain evidence="1">BV-YZ2020</strain>
    </source>
</reference>
<name>A0ACB9PI60_BAUVA</name>
<dbReference type="EMBL" id="CM039429">
    <property type="protein sequence ID" value="KAI4347634.1"/>
    <property type="molecule type" value="Genomic_DNA"/>
</dbReference>
<evidence type="ECO:0000313" key="2">
    <source>
        <dbReference type="Proteomes" id="UP000828941"/>
    </source>
</evidence>
<evidence type="ECO:0000313" key="1">
    <source>
        <dbReference type="EMBL" id="KAI4347634.1"/>
    </source>
</evidence>
<gene>
    <name evidence="1" type="ORF">L6164_008430</name>
</gene>
<sequence length="411" mass="46738">MKVRTFGGSLYFVTFIDDCSRKLWVYALKSKDQVLSVFKQFQAFVEREIGKKLKCICSDSGGEYCGSFDEYYKQHGIRHQKMPPKTPQLNGLAERMNRTLVERVRCLLSEAKLPGSFWGEALYTAAHVINLSPAIALQSDVPDRVWYGKDVFYDHLHVFSCKAFVHVPKDERSKLDAKTRQCVFIGYGHDDFSHRFYDPVEKSVSGLVDLDPTPTLVSVTLDVVEHDNNGENVQDVQVENNGGDNTIVDAPAHRAVDEPTVPLRRINLLKKELSKSFAMKDLGLARQILGMEIIYDRKSKKLWLSQEKYIEKVLQRFYMNKAKAVSTPLANHFKLSTRHAPFDDDEKARIDHWNAVKWIMRYLRGTSSLKLCFGIGEPILHGYTDSDLARDVDTRKSTSGYLVTFAGGVVA</sequence>
<protein>
    <submittedName>
        <fullName evidence="1">Uncharacterized protein</fullName>
    </submittedName>
</protein>
<dbReference type="Proteomes" id="UP000828941">
    <property type="component" value="Chromosome 4"/>
</dbReference>